<gene>
    <name evidence="1" type="ORF">EW145_g5710</name>
</gene>
<evidence type="ECO:0000313" key="1">
    <source>
        <dbReference type="EMBL" id="THH04177.1"/>
    </source>
</evidence>
<protein>
    <submittedName>
        <fullName evidence="1">Uncharacterized protein</fullName>
    </submittedName>
</protein>
<dbReference type="OrthoDB" id="3219836at2759"/>
<reference evidence="1 2" key="1">
    <citation type="submission" date="2019-02" db="EMBL/GenBank/DDBJ databases">
        <title>Genome sequencing of the rare red list fungi Phellinidium pouzarii.</title>
        <authorList>
            <person name="Buettner E."/>
            <person name="Kellner H."/>
        </authorList>
    </citation>
    <scope>NUCLEOTIDE SEQUENCE [LARGE SCALE GENOMIC DNA]</scope>
    <source>
        <strain evidence="1 2">DSM 108285</strain>
    </source>
</reference>
<keyword evidence="2" id="KW-1185">Reference proteome</keyword>
<sequence length="144" mass="15318">MPAPEVDTYTRPALGHVLRTIVRSMLATSPPNVAASFVSAARGCLTQSLQRGMAKQSALFETRDRHGRVDITPSAKLSGLLAYTRTLYGAGMGFDSIEVLSGVVRATAGLRWDPEDRLVDVLAAVDADISQAIQSCKEELSGGN</sequence>
<dbReference type="EMBL" id="SGPK01000368">
    <property type="protein sequence ID" value="THH04177.1"/>
    <property type="molecule type" value="Genomic_DNA"/>
</dbReference>
<comment type="caution">
    <text evidence="1">The sequence shown here is derived from an EMBL/GenBank/DDBJ whole genome shotgun (WGS) entry which is preliminary data.</text>
</comment>
<accession>A0A4S4KZM9</accession>
<name>A0A4S4KZM9_9AGAM</name>
<evidence type="ECO:0000313" key="2">
    <source>
        <dbReference type="Proteomes" id="UP000308199"/>
    </source>
</evidence>
<dbReference type="Proteomes" id="UP000308199">
    <property type="component" value="Unassembled WGS sequence"/>
</dbReference>
<feature type="non-terminal residue" evidence="1">
    <location>
        <position position="144"/>
    </location>
</feature>
<proteinExistence type="predicted"/>
<dbReference type="AlphaFoldDB" id="A0A4S4KZM9"/>
<organism evidence="1 2">
    <name type="scientific">Phellinidium pouzarii</name>
    <dbReference type="NCBI Taxonomy" id="167371"/>
    <lineage>
        <taxon>Eukaryota</taxon>
        <taxon>Fungi</taxon>
        <taxon>Dikarya</taxon>
        <taxon>Basidiomycota</taxon>
        <taxon>Agaricomycotina</taxon>
        <taxon>Agaricomycetes</taxon>
        <taxon>Hymenochaetales</taxon>
        <taxon>Hymenochaetaceae</taxon>
        <taxon>Phellinidium</taxon>
    </lineage>
</organism>